<dbReference type="AlphaFoldDB" id="A0AAW9JU53"/>
<name>A0AAW9JU53_CARML</name>
<dbReference type="NCBIfam" id="NF009920">
    <property type="entry name" value="PRK13381.1"/>
    <property type="match status" value="1"/>
</dbReference>
<sequence length="415" mass="45933">MYPDLVQRFMTYVKKETRSDPTSSTVPTTTSQTDFAKDLVVELTSLGLADVQLNVKNGFVTATLPSTTSHKVPTIGFIAHIDTADFNAVNIQPQIHPNYDGKELVLHSDLDIKLKPTDFPNLKNYIGETLITTDGTTLLGADDKAGIAEIVTAIDYFIQNPEIEHGMIKVAFGPDEEIGRGADLFDVVNFGADFAYTIDSGTVGRLEYETFNAAEAKIVIKGKSVHPGVAKNTLINALKIALEFDTALPQNEVPERTAGYEGFYLLNNLSGDVEDAQLTYIIRDHDQQKFSERKQFFENLVDRMNLDLGYEAISLVLKDQYYNMGEIIQKKPEIIQLAIEAMKNIGIKAIVEPFRGGTDGSKISYLGLPCPNLFTGGENFHGRYEFISVESMEKATATIIEISQLNVTKNKNNQL</sequence>
<feature type="binding site" evidence="9 11">
    <location>
        <position position="177"/>
    </location>
    <ligand>
        <name>Zn(2+)</name>
        <dbReference type="ChEBI" id="CHEBI:29105"/>
        <label>2</label>
    </ligand>
</feature>
<dbReference type="Gene3D" id="3.30.70.360">
    <property type="match status" value="1"/>
</dbReference>
<feature type="binding site" evidence="9 11">
    <location>
        <position position="199"/>
    </location>
    <ligand>
        <name>Zn(2+)</name>
        <dbReference type="ChEBI" id="CHEBI:29105"/>
        <label>1</label>
    </ligand>
</feature>
<accession>A0AAW9JU53</accession>
<dbReference type="HAMAP" id="MF_00550">
    <property type="entry name" value="Aminopeptidase_M20"/>
    <property type="match status" value="1"/>
</dbReference>
<dbReference type="NCBIfam" id="NF003976">
    <property type="entry name" value="PRK05469.1"/>
    <property type="match status" value="1"/>
</dbReference>
<evidence type="ECO:0000256" key="9">
    <source>
        <dbReference type="HAMAP-Rule" id="MF_00550"/>
    </source>
</evidence>
<keyword evidence="8 9" id="KW-0482">Metalloprotease</keyword>
<feature type="active site" description="Proton acceptor" evidence="9 10">
    <location>
        <position position="176"/>
    </location>
</feature>
<keyword evidence="5 9" id="KW-0479">Metal-binding</keyword>
<dbReference type="GO" id="GO:0006508">
    <property type="term" value="P:proteolysis"/>
    <property type="evidence" value="ECO:0007669"/>
    <property type="project" value="UniProtKB-UniRule"/>
</dbReference>
<dbReference type="GO" id="GO:0043171">
    <property type="term" value="P:peptide catabolic process"/>
    <property type="evidence" value="ECO:0007669"/>
    <property type="project" value="UniProtKB-UniRule"/>
</dbReference>
<dbReference type="InterPro" id="IPR011650">
    <property type="entry name" value="Peptidase_M20_dimer"/>
</dbReference>
<evidence type="ECO:0000313" key="13">
    <source>
        <dbReference type="EMBL" id="MDZ5758149.1"/>
    </source>
</evidence>
<evidence type="ECO:0000256" key="3">
    <source>
        <dbReference type="ARBA" id="ARBA00022438"/>
    </source>
</evidence>
<dbReference type="PROSITE" id="PS00759">
    <property type="entry name" value="ARGE_DAPE_CPG2_2"/>
    <property type="match status" value="1"/>
</dbReference>
<dbReference type="PANTHER" id="PTHR42994:SF1">
    <property type="entry name" value="PEPTIDASE T"/>
    <property type="match status" value="1"/>
</dbReference>
<feature type="binding site" evidence="9 11">
    <location>
        <position position="381"/>
    </location>
    <ligand>
        <name>Zn(2+)</name>
        <dbReference type="ChEBI" id="CHEBI:29105"/>
        <label>2</label>
    </ligand>
</feature>
<evidence type="ECO:0000256" key="2">
    <source>
        <dbReference type="ARBA" id="ARBA00009692"/>
    </source>
</evidence>
<dbReference type="PIRSF" id="PIRSF037215">
    <property type="entry name" value="Peptidase_M20B"/>
    <property type="match status" value="1"/>
</dbReference>
<dbReference type="PROSITE" id="PS00758">
    <property type="entry name" value="ARGE_DAPE_CPG2_1"/>
    <property type="match status" value="1"/>
</dbReference>
<comment type="function">
    <text evidence="9">Cleaves the N-terminal amino acid of tripeptides.</text>
</comment>
<evidence type="ECO:0000256" key="4">
    <source>
        <dbReference type="ARBA" id="ARBA00022670"/>
    </source>
</evidence>
<protein>
    <recommendedName>
        <fullName evidence="9">Peptidase T</fullName>
        <ecNumber evidence="9">3.4.11.4</ecNumber>
    </recommendedName>
    <alternativeName>
        <fullName evidence="9">Aminotripeptidase</fullName>
        <shortName evidence="9">Tripeptidase</shortName>
    </alternativeName>
    <alternativeName>
        <fullName evidence="9">Tripeptide aminopeptidase</fullName>
    </alternativeName>
</protein>
<feature type="binding site" evidence="9 11">
    <location>
        <position position="142"/>
    </location>
    <ligand>
        <name>Zn(2+)</name>
        <dbReference type="ChEBI" id="CHEBI:29105"/>
        <label>2</label>
    </ligand>
</feature>
<comment type="cofactor">
    <cofactor evidence="9 11">
        <name>Zn(2+)</name>
        <dbReference type="ChEBI" id="CHEBI:29105"/>
    </cofactor>
    <text evidence="9 11">Binds 2 Zn(2+) ions per subunit.</text>
</comment>
<dbReference type="InterPro" id="IPR010161">
    <property type="entry name" value="Peptidase_M20B"/>
</dbReference>
<evidence type="ECO:0000256" key="1">
    <source>
        <dbReference type="ARBA" id="ARBA00000870"/>
    </source>
</evidence>
<evidence type="ECO:0000256" key="8">
    <source>
        <dbReference type="ARBA" id="ARBA00023049"/>
    </source>
</evidence>
<comment type="catalytic activity">
    <reaction evidence="1 9">
        <text>Release of the N-terminal residue from a tripeptide.</text>
        <dbReference type="EC" id="3.4.11.4"/>
    </reaction>
</comment>
<dbReference type="EMBL" id="JAVBVO010000003">
    <property type="protein sequence ID" value="MDZ5758149.1"/>
    <property type="molecule type" value="Genomic_DNA"/>
</dbReference>
<dbReference type="SUPFAM" id="SSF53187">
    <property type="entry name" value="Zn-dependent exopeptidases"/>
    <property type="match status" value="1"/>
</dbReference>
<proteinExistence type="inferred from homology"/>
<dbReference type="GO" id="GO:0045148">
    <property type="term" value="F:tripeptide aminopeptidase activity"/>
    <property type="evidence" value="ECO:0007669"/>
    <property type="project" value="UniProtKB-UniRule"/>
</dbReference>
<evidence type="ECO:0000256" key="5">
    <source>
        <dbReference type="ARBA" id="ARBA00022723"/>
    </source>
</evidence>
<gene>
    <name evidence="9 13" type="primary">pepT</name>
    <name evidence="13" type="ORF">RAK27_05700</name>
</gene>
<feature type="domain" description="Peptidase M20 dimerisation" evidence="12">
    <location>
        <begin position="208"/>
        <end position="303"/>
    </location>
</feature>
<comment type="similarity">
    <text evidence="2 9">Belongs to the peptidase M20B family.</text>
</comment>
<dbReference type="CDD" id="cd03892">
    <property type="entry name" value="M20_peptT"/>
    <property type="match status" value="1"/>
</dbReference>
<keyword evidence="7 9" id="KW-0862">Zinc</keyword>
<dbReference type="GO" id="GO:0008237">
    <property type="term" value="F:metallopeptidase activity"/>
    <property type="evidence" value="ECO:0007669"/>
    <property type="project" value="UniProtKB-KW"/>
</dbReference>
<keyword evidence="9" id="KW-0963">Cytoplasm</keyword>
<comment type="subcellular location">
    <subcellularLocation>
        <location evidence="9">Cytoplasm</location>
    </subcellularLocation>
</comment>
<dbReference type="Gene3D" id="3.40.630.10">
    <property type="entry name" value="Zn peptidases"/>
    <property type="match status" value="1"/>
</dbReference>
<dbReference type="Proteomes" id="UP001290462">
    <property type="component" value="Unassembled WGS sequence"/>
</dbReference>
<dbReference type="InterPro" id="IPR001261">
    <property type="entry name" value="ArgE/DapE_CS"/>
</dbReference>
<feature type="active site" evidence="9 10">
    <location>
        <position position="82"/>
    </location>
</feature>
<dbReference type="Pfam" id="PF07687">
    <property type="entry name" value="M20_dimer"/>
    <property type="match status" value="1"/>
</dbReference>
<dbReference type="GO" id="GO:0008270">
    <property type="term" value="F:zinc ion binding"/>
    <property type="evidence" value="ECO:0007669"/>
    <property type="project" value="UniProtKB-UniRule"/>
</dbReference>
<dbReference type="EC" id="3.4.11.4" evidence="9"/>
<dbReference type="RefSeq" id="WP_322808689.1">
    <property type="nucleotide sequence ID" value="NZ_JAVBVO010000003.1"/>
</dbReference>
<feature type="binding site" evidence="9 11">
    <location>
        <position position="142"/>
    </location>
    <ligand>
        <name>Zn(2+)</name>
        <dbReference type="ChEBI" id="CHEBI:29105"/>
        <label>1</label>
    </ligand>
</feature>
<comment type="caution">
    <text evidence="13">The sequence shown here is derived from an EMBL/GenBank/DDBJ whole genome shotgun (WGS) entry which is preliminary data.</text>
</comment>
<evidence type="ECO:0000256" key="10">
    <source>
        <dbReference type="PIRSR" id="PIRSR037215-1"/>
    </source>
</evidence>
<keyword evidence="6 9" id="KW-0378">Hydrolase</keyword>
<evidence type="ECO:0000256" key="11">
    <source>
        <dbReference type="PIRSR" id="PIRSR037215-2"/>
    </source>
</evidence>
<evidence type="ECO:0000313" key="14">
    <source>
        <dbReference type="Proteomes" id="UP001290462"/>
    </source>
</evidence>
<keyword evidence="4 9" id="KW-0645">Protease</keyword>
<organism evidence="13 14">
    <name type="scientific">Carnobacterium maltaromaticum</name>
    <name type="common">Carnobacterium piscicola</name>
    <dbReference type="NCBI Taxonomy" id="2751"/>
    <lineage>
        <taxon>Bacteria</taxon>
        <taxon>Bacillati</taxon>
        <taxon>Bacillota</taxon>
        <taxon>Bacilli</taxon>
        <taxon>Lactobacillales</taxon>
        <taxon>Carnobacteriaceae</taxon>
        <taxon>Carnobacterium</taxon>
    </lineage>
</organism>
<dbReference type="SUPFAM" id="SSF55031">
    <property type="entry name" value="Bacterial exopeptidase dimerisation domain"/>
    <property type="match status" value="1"/>
</dbReference>
<evidence type="ECO:0000259" key="12">
    <source>
        <dbReference type="Pfam" id="PF07687"/>
    </source>
</evidence>
<dbReference type="PANTHER" id="PTHR42994">
    <property type="entry name" value="PEPTIDASE T"/>
    <property type="match status" value="1"/>
</dbReference>
<dbReference type="Pfam" id="PF01546">
    <property type="entry name" value="Peptidase_M20"/>
    <property type="match status" value="1"/>
</dbReference>
<dbReference type="InterPro" id="IPR036264">
    <property type="entry name" value="Bact_exopeptidase_dim_dom"/>
</dbReference>
<dbReference type="NCBIfam" id="TIGR01882">
    <property type="entry name" value="peptidase-T"/>
    <property type="match status" value="1"/>
</dbReference>
<evidence type="ECO:0000256" key="7">
    <source>
        <dbReference type="ARBA" id="ARBA00022833"/>
    </source>
</evidence>
<reference evidence="13" key="1">
    <citation type="submission" date="2023-08" db="EMBL/GenBank/DDBJ databases">
        <title>Genomic characterization of piscicolin 126 produced by Carnobacterium maltaromaticum CM22 strain isolated from salmon (Salmo salar).</title>
        <authorList>
            <person name="Gonzalez-Gragera E."/>
            <person name="Garcia-Lopez J.D."/>
            <person name="Teso-Perez C."/>
            <person name="Gimenez-Hernandez I."/>
            <person name="Peralta-Sanchez J.M."/>
            <person name="Valdivia E."/>
            <person name="Montalban-Lopez M."/>
            <person name="Martin-Platero A.M."/>
            <person name="Banos A."/>
            <person name="Martinez-Bueno M."/>
        </authorList>
    </citation>
    <scope>NUCLEOTIDE SEQUENCE</scope>
    <source>
        <strain evidence="13">CM22</strain>
    </source>
</reference>
<keyword evidence="3 9" id="KW-0031">Aminopeptidase</keyword>
<dbReference type="GO" id="GO:0005829">
    <property type="term" value="C:cytosol"/>
    <property type="evidence" value="ECO:0007669"/>
    <property type="project" value="TreeGrafter"/>
</dbReference>
<evidence type="ECO:0000256" key="6">
    <source>
        <dbReference type="ARBA" id="ARBA00022801"/>
    </source>
</evidence>
<dbReference type="InterPro" id="IPR002933">
    <property type="entry name" value="Peptidase_M20"/>
</dbReference>
<feature type="binding site" evidence="9 11">
    <location>
        <position position="80"/>
    </location>
    <ligand>
        <name>Zn(2+)</name>
        <dbReference type="ChEBI" id="CHEBI:29105"/>
        <label>1</label>
    </ligand>
</feature>